<organism evidence="2 3">
    <name type="scientific">Candidatus Nitrosotenuis cloacae</name>
    <dbReference type="NCBI Taxonomy" id="1603555"/>
    <lineage>
        <taxon>Archaea</taxon>
        <taxon>Nitrososphaerota</taxon>
        <taxon>Candidatus Nitrosotenuis</taxon>
    </lineage>
</organism>
<evidence type="ECO:0000256" key="1">
    <source>
        <dbReference type="SAM" id="MobiDB-lite"/>
    </source>
</evidence>
<sequence length="83" mass="10355">MAKSDRDLVKKRKADYNRNRYKKDPAFKERLKESYKKWYAKNKKSVVERVSTNHQKNHSDYLQYQKEHYRYLKYRRKYASKSG</sequence>
<reference evidence="2 3" key="1">
    <citation type="journal article" date="2016" name="Sci. Rep.">
        <title>A novel ammonia-oxidizing archaeon from wastewater treatment plant: Its enrichment, physiological and genomic characteristics.</title>
        <authorList>
            <person name="Li Y."/>
            <person name="Ding K."/>
            <person name="Wen X."/>
            <person name="Zhang B."/>
            <person name="Shen B."/>
            <person name="Yang Y."/>
        </authorList>
    </citation>
    <scope>NUCLEOTIDE SEQUENCE [LARGE SCALE GENOMIC DNA]</scope>
    <source>
        <strain evidence="2 3">SAT1</strain>
    </source>
</reference>
<accession>A0A3G1B6E1</accession>
<proteinExistence type="predicted"/>
<name>A0A3G1B6E1_9ARCH</name>
<keyword evidence="3" id="KW-1185">Reference proteome</keyword>
<dbReference type="GeneID" id="24874715"/>
<gene>
    <name evidence="2" type="ORF">SU86_009080</name>
</gene>
<dbReference type="AlphaFoldDB" id="A0A3G1B6E1"/>
<evidence type="ECO:0000313" key="3">
    <source>
        <dbReference type="Proteomes" id="UP000266745"/>
    </source>
</evidence>
<dbReference type="OrthoDB" id="373510at2157"/>
<feature type="region of interest" description="Disordered" evidence="1">
    <location>
        <begin position="1"/>
        <end position="21"/>
    </location>
</feature>
<protein>
    <submittedName>
        <fullName evidence="2">Uncharacterized protein</fullName>
    </submittedName>
</protein>
<dbReference type="STRING" id="1603555.SU86_009080"/>
<dbReference type="RefSeq" id="WP_048187276.1">
    <property type="nucleotide sequence ID" value="NZ_CP011097.1"/>
</dbReference>
<dbReference type="Proteomes" id="UP000266745">
    <property type="component" value="Chromosome"/>
</dbReference>
<dbReference type="KEGG" id="tah:SU86_009080"/>
<dbReference type="EMBL" id="CP011097">
    <property type="protein sequence ID" value="AJZ76480.1"/>
    <property type="molecule type" value="Genomic_DNA"/>
</dbReference>
<evidence type="ECO:0000313" key="2">
    <source>
        <dbReference type="EMBL" id="AJZ76480.1"/>
    </source>
</evidence>